<evidence type="ECO:0000256" key="6">
    <source>
        <dbReference type="ARBA" id="ARBA00038001"/>
    </source>
</evidence>
<evidence type="ECO:0000313" key="8">
    <source>
        <dbReference type="EMBL" id="SAK45660.1"/>
    </source>
</evidence>
<dbReference type="PANTHER" id="PTHR21496:SF0">
    <property type="entry name" value="RIESKE DOMAIN-CONTAINING PROTEIN"/>
    <property type="match status" value="1"/>
</dbReference>
<evidence type="ECO:0000313" key="9">
    <source>
        <dbReference type="Proteomes" id="UP000054851"/>
    </source>
</evidence>
<dbReference type="AlphaFoldDB" id="A0A157ZJG3"/>
<name>A0A157ZJG3_9BURK</name>
<protein>
    <submittedName>
        <fullName evidence="8">Aromatic hydrocarbons catabolism-related dioxygenase</fullName>
    </submittedName>
</protein>
<comment type="caution">
    <text evidence="8">The sequence shown here is derived from an EMBL/GenBank/DDBJ whole genome shotgun (WGS) entry which is preliminary data.</text>
</comment>
<dbReference type="OrthoDB" id="9800167at2"/>
<dbReference type="PANTHER" id="PTHR21496">
    <property type="entry name" value="FERREDOXIN-RELATED"/>
    <property type="match status" value="1"/>
</dbReference>
<keyword evidence="8" id="KW-0223">Dioxygenase</keyword>
<gene>
    <name evidence="8" type="ORF">AWB79_01020</name>
</gene>
<dbReference type="Gene3D" id="2.102.10.10">
    <property type="entry name" value="Rieske [2Fe-2S] iron-sulphur domain"/>
    <property type="match status" value="1"/>
</dbReference>
<dbReference type="EMBL" id="FCOA02000002">
    <property type="protein sequence ID" value="SAK45660.1"/>
    <property type="molecule type" value="Genomic_DNA"/>
</dbReference>
<keyword evidence="3" id="KW-0408">Iron</keyword>
<evidence type="ECO:0000256" key="4">
    <source>
        <dbReference type="ARBA" id="ARBA00023014"/>
    </source>
</evidence>
<dbReference type="InterPro" id="IPR036922">
    <property type="entry name" value="Rieske_2Fe-2S_sf"/>
</dbReference>
<keyword evidence="9" id="KW-1185">Reference proteome</keyword>
<dbReference type="GO" id="GO:0051537">
    <property type="term" value="F:2 iron, 2 sulfur cluster binding"/>
    <property type="evidence" value="ECO:0007669"/>
    <property type="project" value="UniProtKB-KW"/>
</dbReference>
<dbReference type="InterPro" id="IPR017941">
    <property type="entry name" value="Rieske_2Fe-2S"/>
</dbReference>
<reference evidence="8" key="1">
    <citation type="submission" date="2016-01" db="EMBL/GenBank/DDBJ databases">
        <authorList>
            <person name="Peeters C."/>
        </authorList>
    </citation>
    <scope>NUCLEOTIDE SEQUENCE</scope>
    <source>
        <strain evidence="8">LMG 29322</strain>
    </source>
</reference>
<dbReference type="CDD" id="cd03528">
    <property type="entry name" value="Rieske_RO_ferredoxin"/>
    <property type="match status" value="1"/>
</dbReference>
<dbReference type="GO" id="GO:0046872">
    <property type="term" value="F:metal ion binding"/>
    <property type="evidence" value="ECO:0007669"/>
    <property type="project" value="UniProtKB-KW"/>
</dbReference>
<dbReference type="Pfam" id="PF00355">
    <property type="entry name" value="Rieske"/>
    <property type="match status" value="1"/>
</dbReference>
<keyword evidence="1" id="KW-0001">2Fe-2S</keyword>
<evidence type="ECO:0000256" key="2">
    <source>
        <dbReference type="ARBA" id="ARBA00022723"/>
    </source>
</evidence>
<accession>A0A157ZJG3</accession>
<comment type="similarity">
    <text evidence="6">Belongs to the bacterial ring-hydroxylating dioxygenase ferredoxin component family.</text>
</comment>
<evidence type="ECO:0000256" key="3">
    <source>
        <dbReference type="ARBA" id="ARBA00023004"/>
    </source>
</evidence>
<organism evidence="8 9">
    <name type="scientific">Caballeronia hypogeia</name>
    <dbReference type="NCBI Taxonomy" id="1777140"/>
    <lineage>
        <taxon>Bacteria</taxon>
        <taxon>Pseudomonadati</taxon>
        <taxon>Pseudomonadota</taxon>
        <taxon>Betaproteobacteria</taxon>
        <taxon>Burkholderiales</taxon>
        <taxon>Burkholderiaceae</taxon>
        <taxon>Caballeronia</taxon>
    </lineage>
</organism>
<dbReference type="RefSeq" id="WP_061166286.1">
    <property type="nucleotide sequence ID" value="NZ_FCOA02000002.1"/>
</dbReference>
<dbReference type="STRING" id="1777140.AWB79_01020"/>
<keyword evidence="4" id="KW-0411">Iron-sulfur</keyword>
<evidence type="ECO:0000259" key="7">
    <source>
        <dbReference type="PROSITE" id="PS51296"/>
    </source>
</evidence>
<dbReference type="Proteomes" id="UP000054851">
    <property type="component" value="Unassembled WGS sequence"/>
</dbReference>
<comment type="cofactor">
    <cofactor evidence="5">
        <name>[2Fe-2S] cluster</name>
        <dbReference type="ChEBI" id="CHEBI:190135"/>
    </cofactor>
</comment>
<sequence>MALRFAAKLAELVEDEPLGVTIGEERIALYLLDGEVHATHNVCTHQFALLSDGYMEDGCIECPLHQGRFDIRSGAAQCAPVTQPIRVYAVQVEGGEIYVDL</sequence>
<keyword evidence="2" id="KW-0479">Metal-binding</keyword>
<evidence type="ECO:0000256" key="1">
    <source>
        <dbReference type="ARBA" id="ARBA00022714"/>
    </source>
</evidence>
<keyword evidence="8" id="KW-0560">Oxidoreductase</keyword>
<feature type="domain" description="Rieske" evidence="7">
    <location>
        <begin position="4"/>
        <end position="99"/>
    </location>
</feature>
<evidence type="ECO:0000256" key="5">
    <source>
        <dbReference type="ARBA" id="ARBA00034078"/>
    </source>
</evidence>
<dbReference type="SUPFAM" id="SSF50022">
    <property type="entry name" value="ISP domain"/>
    <property type="match status" value="1"/>
</dbReference>
<dbReference type="PROSITE" id="PS51296">
    <property type="entry name" value="RIESKE"/>
    <property type="match status" value="1"/>
</dbReference>
<proteinExistence type="inferred from homology"/>
<dbReference type="GO" id="GO:0051213">
    <property type="term" value="F:dioxygenase activity"/>
    <property type="evidence" value="ECO:0007669"/>
    <property type="project" value="UniProtKB-KW"/>
</dbReference>